<name>A0ABP6WJX1_9ACTN</name>
<dbReference type="InterPro" id="IPR010773">
    <property type="entry name" value="Mycophage_PG1_Gp7"/>
</dbReference>
<proteinExistence type="predicted"/>
<evidence type="ECO:0000313" key="2">
    <source>
        <dbReference type="Proteomes" id="UP001500630"/>
    </source>
</evidence>
<comment type="caution">
    <text evidence="1">The sequence shown here is derived from an EMBL/GenBank/DDBJ whole genome shotgun (WGS) entry which is preliminary data.</text>
</comment>
<evidence type="ECO:0000313" key="1">
    <source>
        <dbReference type="EMBL" id="GAA3552712.1"/>
    </source>
</evidence>
<dbReference type="EMBL" id="BAABDQ010000006">
    <property type="protein sequence ID" value="GAA3552712.1"/>
    <property type="molecule type" value="Genomic_DNA"/>
</dbReference>
<keyword evidence="2" id="KW-1185">Reference proteome</keyword>
<reference evidence="2" key="1">
    <citation type="journal article" date="2019" name="Int. J. Syst. Evol. Microbiol.">
        <title>The Global Catalogue of Microorganisms (GCM) 10K type strain sequencing project: providing services to taxonomists for standard genome sequencing and annotation.</title>
        <authorList>
            <consortium name="The Broad Institute Genomics Platform"/>
            <consortium name="The Broad Institute Genome Sequencing Center for Infectious Disease"/>
            <person name="Wu L."/>
            <person name="Ma J."/>
        </authorList>
    </citation>
    <scope>NUCLEOTIDE SEQUENCE [LARGE SCALE GENOMIC DNA]</scope>
    <source>
        <strain evidence="2">JCM 17326</strain>
    </source>
</reference>
<dbReference type="Pfam" id="PF07098">
    <property type="entry name" value="DUF1360"/>
    <property type="match status" value="1"/>
</dbReference>
<gene>
    <name evidence="1" type="ORF">GCM10022419_036360</name>
</gene>
<dbReference type="Proteomes" id="UP001500630">
    <property type="component" value="Unassembled WGS sequence"/>
</dbReference>
<accession>A0ABP6WJX1</accession>
<sequence length="186" mass="19651">MDALTRARDGDYGPGGRVAPALMTEILEKTEQAYQGEHNRPLGGYLRILGVYGGTVAVAAATAALAGRRVPDHVGVLDLLLMAACTHKASRLLAKDPVTSPIRAPFTEYEGQSGPSELQEKPRGPVGELLACPFCLAQWIATGYAAGLVLAPRFTRLAGATMTAVAISDWLQLGYAKLMKSADEAK</sequence>
<organism evidence="1 2">
    <name type="scientific">Nonomuraea rosea</name>
    <dbReference type="NCBI Taxonomy" id="638574"/>
    <lineage>
        <taxon>Bacteria</taxon>
        <taxon>Bacillati</taxon>
        <taxon>Actinomycetota</taxon>
        <taxon>Actinomycetes</taxon>
        <taxon>Streptosporangiales</taxon>
        <taxon>Streptosporangiaceae</taxon>
        <taxon>Nonomuraea</taxon>
    </lineage>
</organism>
<protein>
    <submittedName>
        <fullName evidence="1">DUF1360 domain-containing protein</fullName>
    </submittedName>
</protein>